<feature type="region of interest" description="Disordered" evidence="4">
    <location>
        <begin position="1344"/>
        <end position="1406"/>
    </location>
</feature>
<comment type="caution">
    <text evidence="6">The sequence shown here is derived from an EMBL/GenBank/DDBJ whole genome shotgun (WGS) entry which is preliminary data.</text>
</comment>
<name>A0A813CJ30_9DINO</name>
<dbReference type="EMBL" id="CAJNJA010098586">
    <property type="protein sequence ID" value="CAE7943092.1"/>
    <property type="molecule type" value="Genomic_DNA"/>
</dbReference>
<feature type="compositionally biased region" description="Polar residues" evidence="4">
    <location>
        <begin position="1431"/>
        <end position="1451"/>
    </location>
</feature>
<dbReference type="Gene3D" id="3.40.50.150">
    <property type="entry name" value="Vaccinia Virus protein VP39"/>
    <property type="match status" value="1"/>
</dbReference>
<dbReference type="PANTHER" id="PTHR46098">
    <property type="entry name" value="TRNA (CYTOSINE(38)-C(5))-METHYLTRANSFERASE"/>
    <property type="match status" value="1"/>
</dbReference>
<keyword evidence="2" id="KW-0808">Transferase</keyword>
<evidence type="ECO:0000256" key="3">
    <source>
        <dbReference type="ARBA" id="ARBA00022691"/>
    </source>
</evidence>
<feature type="compositionally biased region" description="Low complexity" evidence="4">
    <location>
        <begin position="1540"/>
        <end position="1557"/>
    </location>
</feature>
<dbReference type="InterPro" id="IPR050750">
    <property type="entry name" value="C5-MTase"/>
</dbReference>
<dbReference type="Gene3D" id="3.60.10.10">
    <property type="entry name" value="Endonuclease/exonuclease/phosphatase"/>
    <property type="match status" value="1"/>
</dbReference>
<dbReference type="InterPro" id="IPR029063">
    <property type="entry name" value="SAM-dependent_MTases_sf"/>
</dbReference>
<evidence type="ECO:0000256" key="2">
    <source>
        <dbReference type="ARBA" id="ARBA00022679"/>
    </source>
</evidence>
<evidence type="ECO:0000256" key="1">
    <source>
        <dbReference type="ARBA" id="ARBA00022603"/>
    </source>
</evidence>
<gene>
    <name evidence="6" type="ORF">SNEC2469_LOCUS34915</name>
</gene>
<proteinExistence type="predicted"/>
<evidence type="ECO:0000313" key="7">
    <source>
        <dbReference type="Proteomes" id="UP000601435"/>
    </source>
</evidence>
<dbReference type="InterPro" id="IPR005135">
    <property type="entry name" value="Endo/exonuclease/phosphatase"/>
</dbReference>
<dbReference type="OrthoDB" id="439301at2759"/>
<reference evidence="6" key="1">
    <citation type="submission" date="2021-02" db="EMBL/GenBank/DDBJ databases">
        <authorList>
            <person name="Dougan E. K."/>
            <person name="Rhodes N."/>
            <person name="Thang M."/>
            <person name="Chan C."/>
        </authorList>
    </citation>
    <scope>NUCLEOTIDE SEQUENCE</scope>
</reference>
<feature type="region of interest" description="Disordered" evidence="4">
    <location>
        <begin position="1503"/>
        <end position="1558"/>
    </location>
</feature>
<evidence type="ECO:0000259" key="5">
    <source>
        <dbReference type="Pfam" id="PF03372"/>
    </source>
</evidence>
<keyword evidence="7" id="KW-1185">Reference proteome</keyword>
<dbReference type="PANTHER" id="PTHR46098:SF1">
    <property type="entry name" value="TRNA (CYTOSINE(38)-C(5))-METHYLTRANSFERASE"/>
    <property type="match status" value="1"/>
</dbReference>
<evidence type="ECO:0000256" key="4">
    <source>
        <dbReference type="SAM" id="MobiDB-lite"/>
    </source>
</evidence>
<dbReference type="GO" id="GO:0032259">
    <property type="term" value="P:methylation"/>
    <property type="evidence" value="ECO:0007669"/>
    <property type="project" value="UniProtKB-KW"/>
</dbReference>
<organism evidence="6 7">
    <name type="scientific">Symbiodinium necroappetens</name>
    <dbReference type="NCBI Taxonomy" id="1628268"/>
    <lineage>
        <taxon>Eukaryota</taxon>
        <taxon>Sar</taxon>
        <taxon>Alveolata</taxon>
        <taxon>Dinophyceae</taxon>
        <taxon>Suessiales</taxon>
        <taxon>Symbiodiniaceae</taxon>
        <taxon>Symbiodinium</taxon>
    </lineage>
</organism>
<evidence type="ECO:0000313" key="6">
    <source>
        <dbReference type="EMBL" id="CAE7943092.1"/>
    </source>
</evidence>
<dbReference type="InterPro" id="IPR001525">
    <property type="entry name" value="C5_MeTfrase"/>
</dbReference>
<keyword evidence="1" id="KW-0489">Methyltransferase</keyword>
<feature type="domain" description="Endonuclease/exonuclease/phosphatase" evidence="5">
    <location>
        <begin position="1585"/>
        <end position="1729"/>
    </location>
</feature>
<sequence>MVSSASAFATGDLIAGEWRRLSKLAIEVDPSLNGTLQNFLVRPFGNAVSTPSGLLSRAYVMQADGFTKGGKVLLKLRHSDWLALEDSTGVFKVIQSLVHASSEDCMLDCTHAHTTVICTAALEADSSICMAEVFSGGFSGWSQAAYILHRGGTPVHASWTLDVDPECEDMLRFQSPGLHCIWRGSDLDDLLDDTPGSVHVCSSIQSDWWLRIFAIRPVHITTISPPCQPWSEAGQGAGLASEDGQLMLRAIDILGAIQVPVVVLEQVGGFLRHPHAKTVLAAWAQVGYEIVWQATIDLLDVLPSSRPRTLIVFRHKSCHGPPALTGHHWACTKRHNLATAQVLFDLPDSLLQPLILPEELVATYMDPWFMPPSRMGQVSQSRVEAFRIRTAATTAGCFMAQYQFQHELPQNQLSSRGLLGFLLRHQGVLRFFSGAEVAALHGAVRPMLLQEDRRCQMRLLGNSLAVPQAAAGLAYACHALGFQGAPAPAEAVASCLSARMHNANAFFLPRGPDWVLCRKDRIYELLVSGVLKPLPSLGQTAPLDFVPLTFQASQTALTVYAPAGAQALRVFSHLGVAHLASALPATAYDRIHALRLSVETPPSLDCAGFAGGCADAAGLCTVLVSNGVFIIDTWSPRMWTQLLNVFDFLTPDAEDLCCWTPSGQRLRFADDFEGCVVANTSPAEAPHLPLSLLAASVPFIQANFHDPVLQLVCPTTWAVDLWLGFPFHLALAYGWDAQVDNFPPAPEASMTICLQPVPARVHLPPPALPRQLRTWFLVACFEAASVPEGDETAMPVEVQIEAQRIWWGYLSDLLRIASLETWWRDASNTCHLPPDARVFSGPHPVSAEDSLLAVRSRRHQRIVRKNGRLLLTLQPSIVGGGVKDEQKHWAQTRAASVCLTQGLDLRTTTAFIDEVSSAGTTARLSQAIKATSDDSKWAQLSAYAKDLGVTVPQTASMFQRADQRAKRQLQKRRAQHADQLRASAVQVQAGFFVNEDGSPAQILEGIRPGATGLLLVDSDQAADALATLQGVQPDELGILVLGHTCPEPGSCSCRISFPATGRACGSQLLLAGCLHNIGGKAIRASQRTDITVTLPDILCCTFTAFADEFSTGQWEQIVQAPVKQLLSIFQDVPAAKAITAPWGRQYRCKGKIASPSAADQVHFQARVPKGESDSLLIASGHNNVYITPRQLDHSLLPGYSIIWIGGQRQEAVKASLQIPEQRGLVRSKDRFGLRVPETRYEAAFGLVRPGQTAPARVSVQCLFRVGPVPSGADAASVSTWASKFSWTIKVIRASGPCHWLVGAAEQPPSAWPLFNGQTVLIHAVQQREARQSVVQSGSLNLRMPAESAAPTKDAKTAEDPWLFSDPWSHSRFSMSSQGSRDSGSRPAATAQPPQPRAVTGPTEQRFQQQDARIQALEDGIQALKAQHEQNHAQLVQQQTTDRQNAAQATAGLQEQLSTVGSELTRQLQASAEALQTAQSQQQLQMQSSLDELKSLFLENREHRAAAKKHKPDKEDARNPGPTRQTALSEFRFLSPAPEGPAQATPSQSSSTATAAPTCAEDEPAAIPLRVAVINPTALLHKDREILELGQDVILVSETSAVAATQRIVASKLRPAGFSTVWSAPVAPHQGQREHQTTLRGHASGVALLSRFPARKSFVPLEPQLDQAARLLEGHVRVGQFEFRVFVVYGFPANYQDAGGRNAALLQEVLRRIVACPVPAIVGGDFNTDVTALPEFGLFRQLGFVEAFRYWQLQTGQLLPPTCKQATRHDTLLLPGTFLPYVRDESRV</sequence>
<feature type="region of interest" description="Disordered" evidence="4">
    <location>
        <begin position="1427"/>
        <end position="1451"/>
    </location>
</feature>
<accession>A0A813CJ30</accession>
<feature type="compositionally biased region" description="Low complexity" evidence="4">
    <location>
        <begin position="1369"/>
        <end position="1391"/>
    </location>
</feature>
<dbReference type="Pfam" id="PF03372">
    <property type="entry name" value="Exo_endo_phos"/>
    <property type="match status" value="1"/>
</dbReference>
<dbReference type="Pfam" id="PF00145">
    <property type="entry name" value="DNA_methylase"/>
    <property type="match status" value="1"/>
</dbReference>
<dbReference type="InterPro" id="IPR036691">
    <property type="entry name" value="Endo/exonu/phosph_ase_sf"/>
</dbReference>
<dbReference type="SUPFAM" id="SSF56219">
    <property type="entry name" value="DNase I-like"/>
    <property type="match status" value="1"/>
</dbReference>
<protein>
    <recommendedName>
        <fullName evidence="5">Endonuclease/exonuclease/phosphatase domain-containing protein</fullName>
    </recommendedName>
</protein>
<dbReference type="Proteomes" id="UP000601435">
    <property type="component" value="Unassembled WGS sequence"/>
</dbReference>
<dbReference type="GO" id="GO:0008168">
    <property type="term" value="F:methyltransferase activity"/>
    <property type="evidence" value="ECO:0007669"/>
    <property type="project" value="UniProtKB-KW"/>
</dbReference>
<dbReference type="SUPFAM" id="SSF53335">
    <property type="entry name" value="S-adenosyl-L-methionine-dependent methyltransferases"/>
    <property type="match status" value="1"/>
</dbReference>
<keyword evidence="3" id="KW-0949">S-adenosyl-L-methionine</keyword>